<dbReference type="AlphaFoldDB" id="A0A9P7EDN2"/>
<evidence type="ECO:0000256" key="1">
    <source>
        <dbReference type="SAM" id="MobiDB-lite"/>
    </source>
</evidence>
<evidence type="ECO:0000313" key="2">
    <source>
        <dbReference type="EMBL" id="KAG1818218.1"/>
    </source>
</evidence>
<feature type="region of interest" description="Disordered" evidence="1">
    <location>
        <begin position="1"/>
        <end position="150"/>
    </location>
</feature>
<gene>
    <name evidence="2" type="ORF">BJ212DRAFT_1480040</name>
</gene>
<feature type="compositionally biased region" description="Basic residues" evidence="1">
    <location>
        <begin position="37"/>
        <end position="51"/>
    </location>
</feature>
<protein>
    <submittedName>
        <fullName evidence="2">Uncharacterized protein</fullName>
    </submittedName>
</protein>
<name>A0A9P7EDN2_9AGAM</name>
<accession>A0A9P7EDN2</accession>
<evidence type="ECO:0000313" key="3">
    <source>
        <dbReference type="Proteomes" id="UP000807769"/>
    </source>
</evidence>
<dbReference type="GeneID" id="64634014"/>
<keyword evidence="3" id="KW-1185">Reference proteome</keyword>
<dbReference type="OrthoDB" id="2682936at2759"/>
<reference evidence="2" key="1">
    <citation type="journal article" date="2020" name="New Phytol.">
        <title>Comparative genomics reveals dynamic genome evolution in host specialist ectomycorrhizal fungi.</title>
        <authorList>
            <person name="Lofgren L.A."/>
            <person name="Nguyen N.H."/>
            <person name="Vilgalys R."/>
            <person name="Ruytinx J."/>
            <person name="Liao H.L."/>
            <person name="Branco S."/>
            <person name="Kuo A."/>
            <person name="LaButti K."/>
            <person name="Lipzen A."/>
            <person name="Andreopoulos W."/>
            <person name="Pangilinan J."/>
            <person name="Riley R."/>
            <person name="Hundley H."/>
            <person name="Na H."/>
            <person name="Barry K."/>
            <person name="Grigoriev I.V."/>
            <person name="Stajich J.E."/>
            <person name="Kennedy P.G."/>
        </authorList>
    </citation>
    <scope>NUCLEOTIDE SEQUENCE</scope>
    <source>
        <strain evidence="2">MN1</strain>
    </source>
</reference>
<proteinExistence type="predicted"/>
<sequence>MSLDHDTDGYDADTSTPKMTPSDDMLLNPAYWQAHPEKRHMIRQRLLHHPHTLPPWPDDPKSTTEPKVITAPPRPNDPDSITESESDLPPPQTTAPPHVDNPDSITEPEMSPNLKVTHLPQVVTAPPHMDDLDSITEPESDPPKPSITITSTPKATIWKSIFTVPSPPPPGSIYWKYVTQEEDNAWYDRS</sequence>
<dbReference type="EMBL" id="JABBWG010000012">
    <property type="protein sequence ID" value="KAG1818218.1"/>
    <property type="molecule type" value="Genomic_DNA"/>
</dbReference>
<dbReference type="RefSeq" id="XP_041194278.1">
    <property type="nucleotide sequence ID" value="XM_041339998.1"/>
</dbReference>
<organism evidence="2 3">
    <name type="scientific">Suillus subaureus</name>
    <dbReference type="NCBI Taxonomy" id="48587"/>
    <lineage>
        <taxon>Eukaryota</taxon>
        <taxon>Fungi</taxon>
        <taxon>Dikarya</taxon>
        <taxon>Basidiomycota</taxon>
        <taxon>Agaricomycotina</taxon>
        <taxon>Agaricomycetes</taxon>
        <taxon>Agaricomycetidae</taxon>
        <taxon>Boletales</taxon>
        <taxon>Suillineae</taxon>
        <taxon>Suillaceae</taxon>
        <taxon>Suillus</taxon>
    </lineage>
</organism>
<dbReference type="Proteomes" id="UP000807769">
    <property type="component" value="Unassembled WGS sequence"/>
</dbReference>
<comment type="caution">
    <text evidence="2">The sequence shown here is derived from an EMBL/GenBank/DDBJ whole genome shotgun (WGS) entry which is preliminary data.</text>
</comment>